<dbReference type="InterPro" id="IPR007111">
    <property type="entry name" value="NACHT_NTPase"/>
</dbReference>
<dbReference type="InterPro" id="IPR006553">
    <property type="entry name" value="Leu-rich_rpt_Cys-con_subtyp"/>
</dbReference>
<evidence type="ECO:0000256" key="1">
    <source>
        <dbReference type="ARBA" id="ARBA00022614"/>
    </source>
</evidence>
<evidence type="ECO:0000256" key="4">
    <source>
        <dbReference type="ARBA" id="ARBA00022840"/>
    </source>
</evidence>
<dbReference type="SMART" id="SM00368">
    <property type="entry name" value="LRR_RI"/>
    <property type="match status" value="8"/>
</dbReference>
<dbReference type="PANTHER" id="PTHR24106">
    <property type="entry name" value="NACHT, LRR AND CARD DOMAINS-CONTAINING"/>
    <property type="match status" value="1"/>
</dbReference>
<keyword evidence="2" id="KW-0677">Repeat</keyword>
<dbReference type="InterPro" id="IPR051261">
    <property type="entry name" value="NLR"/>
</dbReference>
<dbReference type="InterPro" id="IPR041267">
    <property type="entry name" value="NLRP_HD2"/>
</dbReference>
<feature type="domain" description="NACHT" evidence="5">
    <location>
        <begin position="82"/>
        <end position="211"/>
    </location>
</feature>
<dbReference type="InterPro" id="IPR001611">
    <property type="entry name" value="Leu-rich_rpt"/>
</dbReference>
<dbReference type="Ensembl" id="ENSMALT00000007107.1">
    <property type="protein sequence ID" value="ENSMALP00000006961.1"/>
    <property type="gene ID" value="ENSMALG00000004916.1"/>
</dbReference>
<keyword evidence="1" id="KW-0433">Leucine-rich repeat</keyword>
<dbReference type="Pfam" id="PF05729">
    <property type="entry name" value="NACHT"/>
    <property type="match status" value="1"/>
</dbReference>
<dbReference type="Gene3D" id="3.40.50.300">
    <property type="entry name" value="P-loop containing nucleotide triphosphate hydrolases"/>
    <property type="match status" value="1"/>
</dbReference>
<dbReference type="Pfam" id="PF13516">
    <property type="entry name" value="LRR_6"/>
    <property type="match status" value="5"/>
</dbReference>
<dbReference type="PRINTS" id="PR00364">
    <property type="entry name" value="DISEASERSIST"/>
</dbReference>
<dbReference type="Pfam" id="PF17776">
    <property type="entry name" value="NLRC4_HD2"/>
    <property type="match status" value="1"/>
</dbReference>
<sequence length="836" mass="94363">MDLRTHLQTTLKNKYQALNEAYSENPLLHARLCYKDDYSFSNLHKHDFLYVDKSHLHTWTVSTTVPLTDILSCECKHSSSRKTVLTLGVSGAGKTTVVQRCALEWAEGKGYHDIYLLLPLAVWELNFQMFELSLIELLLMFYPELKELNASSLNKSNVWFVLDGLDEFDHLINFSCPAVSDVSEASRVTVLVTNLIRGNLLPNSHVWITTRYAAATQIPQHYLLKVTEVQGFSDEQKEQHFRTVIGNDELTHRAIDHVKMSKSLDFLCQIPVICIIMANAFKNLLKADDGFKISPLNLTQIYTNVVKASNSAVFAKLKRLALLRMAENNLMSEGDLLQSDISIEEASSFSKEWPFVLREEKGLCNTIVFRFGHSSIQEFLAASAKLDDIEENPLPLRSGCCRELVDKALRNATGKFDVFLRFIFGLIKERGTLEPKDRLFTYTKTMILERSSVGLFHCLREYDSQALLNEVNDFLKSGVSPFCQTTPQRWKLMVQITRALEGMQDNFEMQVSMRSDERLLRQLRFSNLTDKCCPALAAVLSTKESYLRKLDLGYNSISDNGVRTLVEGLTDKNCRLKALSLQGCGVTSQMGCYYLASALQNNSSHLTELDLSINMVGDKGANEIFEKFDISQLRRLEVYHCGLTVLSCRNIGEALKSEDSSLAELNLSNNSLKDAGVLCSISQLCNGWMEKRDWQAVELQDLDLSLNCLEDMGVKEISDGLKNPLSHLKTLNLSHCSLTDDCCAQLASGISSKQGIIGELDLSGNDLQDKGVRKLCVGLRNPHCKLKLLSNLRQGMTSTGLQPMLKYFITLPYMYTLLWWRCFCRSLQDRTVAINS</sequence>
<protein>
    <recommendedName>
        <fullName evidence="5">NACHT domain-containing protein</fullName>
    </recommendedName>
</protein>
<dbReference type="AlphaFoldDB" id="A0A3Q3Q8L9"/>
<dbReference type="PROSITE" id="PS50837">
    <property type="entry name" value="NACHT"/>
    <property type="match status" value="1"/>
</dbReference>
<name>A0A3Q3Q8L9_MONAL</name>
<dbReference type="Gene3D" id="3.80.10.10">
    <property type="entry name" value="Ribonuclease Inhibitor"/>
    <property type="match status" value="2"/>
</dbReference>
<accession>A0A3Q3Q8L9</accession>
<keyword evidence="4" id="KW-0067">ATP-binding</keyword>
<evidence type="ECO:0000313" key="7">
    <source>
        <dbReference type="Proteomes" id="UP000261600"/>
    </source>
</evidence>
<dbReference type="GO" id="GO:0005524">
    <property type="term" value="F:ATP binding"/>
    <property type="evidence" value="ECO:0007669"/>
    <property type="project" value="UniProtKB-KW"/>
</dbReference>
<reference evidence="6" key="2">
    <citation type="submission" date="2025-09" db="UniProtKB">
        <authorList>
            <consortium name="Ensembl"/>
        </authorList>
    </citation>
    <scope>IDENTIFICATION</scope>
</reference>
<keyword evidence="7" id="KW-1185">Reference proteome</keyword>
<dbReference type="SUPFAM" id="SSF52540">
    <property type="entry name" value="P-loop containing nucleoside triphosphate hydrolases"/>
    <property type="match status" value="1"/>
</dbReference>
<evidence type="ECO:0000256" key="2">
    <source>
        <dbReference type="ARBA" id="ARBA00022737"/>
    </source>
</evidence>
<reference evidence="6" key="1">
    <citation type="submission" date="2025-08" db="UniProtKB">
        <authorList>
            <consortium name="Ensembl"/>
        </authorList>
    </citation>
    <scope>IDENTIFICATION</scope>
</reference>
<evidence type="ECO:0000256" key="3">
    <source>
        <dbReference type="ARBA" id="ARBA00022741"/>
    </source>
</evidence>
<dbReference type="InterPro" id="IPR027417">
    <property type="entry name" value="P-loop_NTPase"/>
</dbReference>
<dbReference type="InterPro" id="IPR032675">
    <property type="entry name" value="LRR_dom_sf"/>
</dbReference>
<dbReference type="Proteomes" id="UP000261600">
    <property type="component" value="Unplaced"/>
</dbReference>
<organism evidence="6 7">
    <name type="scientific">Monopterus albus</name>
    <name type="common">Swamp eel</name>
    <dbReference type="NCBI Taxonomy" id="43700"/>
    <lineage>
        <taxon>Eukaryota</taxon>
        <taxon>Metazoa</taxon>
        <taxon>Chordata</taxon>
        <taxon>Craniata</taxon>
        <taxon>Vertebrata</taxon>
        <taxon>Euteleostomi</taxon>
        <taxon>Actinopterygii</taxon>
        <taxon>Neopterygii</taxon>
        <taxon>Teleostei</taxon>
        <taxon>Neoteleostei</taxon>
        <taxon>Acanthomorphata</taxon>
        <taxon>Anabantaria</taxon>
        <taxon>Synbranchiformes</taxon>
        <taxon>Synbranchidae</taxon>
        <taxon>Monopterus</taxon>
    </lineage>
</organism>
<keyword evidence="3" id="KW-0547">Nucleotide-binding</keyword>
<dbReference type="SUPFAM" id="SSF52047">
    <property type="entry name" value="RNI-like"/>
    <property type="match status" value="1"/>
</dbReference>
<evidence type="ECO:0000313" key="6">
    <source>
        <dbReference type="Ensembl" id="ENSMALP00000006961.1"/>
    </source>
</evidence>
<proteinExistence type="predicted"/>
<evidence type="ECO:0000259" key="5">
    <source>
        <dbReference type="PROSITE" id="PS50837"/>
    </source>
</evidence>
<dbReference type="STRING" id="43700.ENSMALP00000006961"/>
<dbReference type="SMART" id="SM00367">
    <property type="entry name" value="LRR_CC"/>
    <property type="match status" value="3"/>
</dbReference>